<dbReference type="EMBL" id="JBEAAL010000001">
    <property type="protein sequence ID" value="MEQ1403480.1"/>
    <property type="molecule type" value="Genomic_DNA"/>
</dbReference>
<evidence type="ECO:0000313" key="1">
    <source>
        <dbReference type="EMBL" id="MEQ1403480.1"/>
    </source>
</evidence>
<proteinExistence type="predicted"/>
<dbReference type="Proteomes" id="UP001496627">
    <property type="component" value="Unassembled WGS sequence"/>
</dbReference>
<sequence>MQAKAKIRYFEAPPPAPPVPAATKTTVHSEFLRTGRITRYKPIWAPEERRYLSYTEVAERTGKRLEAAGEKSHERINAFHRSIQFPKVIFHRTLDDRPHLGYCHVTAARTLLASRVPVRWSFYIANFFSEIGEEEEKFFERISHMNARMYFAVAIESEPGQPFRINRSIRRNGLLFRTHDPMEAIKNVLMLGASGDALREIIKKL</sequence>
<dbReference type="InterPro" id="IPR046597">
    <property type="entry name" value="DUF6656"/>
</dbReference>
<gene>
    <name evidence="1" type="ORF">ABK249_00920</name>
</gene>
<name>A0ABV0LV56_9HYPH</name>
<dbReference type="RefSeq" id="WP_227702052.1">
    <property type="nucleotide sequence ID" value="NZ_JBEAAL010000001.1"/>
</dbReference>
<reference evidence="1 2" key="1">
    <citation type="submission" date="2024-05" db="EMBL/GenBank/DDBJ databases">
        <title>Neorhizobium sp. Rsf11, a plant growth promoting and heavy metal resistant PAH-degrader.</title>
        <authorList>
            <person name="Golubev S.N."/>
            <person name="Muratova A.Y."/>
            <person name="Markelova M.I."/>
        </authorList>
    </citation>
    <scope>NUCLEOTIDE SEQUENCE [LARGE SCALE GENOMIC DNA]</scope>
    <source>
        <strain evidence="1 2">Rsf11</strain>
    </source>
</reference>
<evidence type="ECO:0000313" key="2">
    <source>
        <dbReference type="Proteomes" id="UP001496627"/>
    </source>
</evidence>
<accession>A0ABV0LV56</accession>
<comment type="caution">
    <text evidence="1">The sequence shown here is derived from an EMBL/GenBank/DDBJ whole genome shotgun (WGS) entry which is preliminary data.</text>
</comment>
<dbReference type="Pfam" id="PF20361">
    <property type="entry name" value="DUF6656"/>
    <property type="match status" value="1"/>
</dbReference>
<protein>
    <submittedName>
        <fullName evidence="1">DUF6656 family protein</fullName>
    </submittedName>
</protein>
<keyword evidence="2" id="KW-1185">Reference proteome</keyword>
<organism evidence="1 2">
    <name type="scientific">Neorhizobium phenanthreniclasticum</name>
    <dbReference type="NCBI Taxonomy" id="3157917"/>
    <lineage>
        <taxon>Bacteria</taxon>
        <taxon>Pseudomonadati</taxon>
        <taxon>Pseudomonadota</taxon>
        <taxon>Alphaproteobacteria</taxon>
        <taxon>Hyphomicrobiales</taxon>
        <taxon>Rhizobiaceae</taxon>
        <taxon>Rhizobium/Agrobacterium group</taxon>
        <taxon>Neorhizobium</taxon>
    </lineage>
</organism>